<proteinExistence type="predicted"/>
<evidence type="ECO:0000313" key="1">
    <source>
        <dbReference type="EMBL" id="KAJ2813936.1"/>
    </source>
</evidence>
<keyword evidence="2" id="KW-1185">Reference proteome</keyword>
<accession>A0ACC1LSN7</accession>
<gene>
    <name evidence="1" type="ORF">H4S07_000279</name>
</gene>
<name>A0ACC1LSN7_9FUNG</name>
<reference evidence="1" key="1">
    <citation type="submission" date="2022-07" db="EMBL/GenBank/DDBJ databases">
        <title>Phylogenomic reconstructions and comparative analyses of Kickxellomycotina fungi.</title>
        <authorList>
            <person name="Reynolds N.K."/>
            <person name="Stajich J.E."/>
            <person name="Barry K."/>
            <person name="Grigoriev I.V."/>
            <person name="Crous P."/>
            <person name="Smith M.E."/>
        </authorList>
    </citation>
    <scope>NUCLEOTIDE SEQUENCE</scope>
    <source>
        <strain evidence="1">CBS 102833</strain>
    </source>
</reference>
<sequence length="273" mass="29703">MAKQLARVVTVLGAASATALAIATPVFADASSKKSIYDETPREYPSTNAQQAPTRIVALLREVRHEATEAFRMAKTHGQIVVDRWIGVEKQVADVVRRTVPQGESLAPGVIYVGVAALAGPIFTRRRNFAVRYLSPLVFGAAAAAYFLPGTSTVVLRNVWGRYGDPKTIDALCARWQSVRAAERRLRNRVAANVQELRLSLQQGRGFGQAAAVAPIAKTETKTEVKAEAKAEELVHKAEEKVAEIVPEVQEPVKAAKSETKQQQLPLGFKNKP</sequence>
<organism evidence="1 2">
    <name type="scientific">Coemansia furcata</name>
    <dbReference type="NCBI Taxonomy" id="417177"/>
    <lineage>
        <taxon>Eukaryota</taxon>
        <taxon>Fungi</taxon>
        <taxon>Fungi incertae sedis</taxon>
        <taxon>Zoopagomycota</taxon>
        <taxon>Kickxellomycotina</taxon>
        <taxon>Kickxellomycetes</taxon>
        <taxon>Kickxellales</taxon>
        <taxon>Kickxellaceae</taxon>
        <taxon>Coemansia</taxon>
    </lineage>
</organism>
<comment type="caution">
    <text evidence="1">The sequence shown here is derived from an EMBL/GenBank/DDBJ whole genome shotgun (WGS) entry which is preliminary data.</text>
</comment>
<evidence type="ECO:0000313" key="2">
    <source>
        <dbReference type="Proteomes" id="UP001140096"/>
    </source>
</evidence>
<dbReference type="EMBL" id="JANBUP010000011">
    <property type="protein sequence ID" value="KAJ2813936.1"/>
    <property type="molecule type" value="Genomic_DNA"/>
</dbReference>
<protein>
    <submittedName>
        <fullName evidence="1">Uncharacterized protein</fullName>
    </submittedName>
</protein>
<dbReference type="Proteomes" id="UP001140096">
    <property type="component" value="Unassembled WGS sequence"/>
</dbReference>